<protein>
    <submittedName>
        <fullName evidence="1">CLUMA_CG012806, isoform A</fullName>
    </submittedName>
</protein>
<sequence length="73" mass="8542">MAQCRKSTYMCNKQTIVGFSLMQSLKSFNCCHRTTLIVHRRKKTLNDVLLSSRQLQSFKDFSNTENITLLQVR</sequence>
<proteinExistence type="predicted"/>
<reference evidence="1 2" key="1">
    <citation type="submission" date="2015-04" db="EMBL/GenBank/DDBJ databases">
        <authorList>
            <person name="Syromyatnikov M.Y."/>
            <person name="Popov V.N."/>
        </authorList>
    </citation>
    <scope>NUCLEOTIDE SEQUENCE [LARGE SCALE GENOMIC DNA]</scope>
</reference>
<organism evidence="1 2">
    <name type="scientific">Clunio marinus</name>
    <dbReference type="NCBI Taxonomy" id="568069"/>
    <lineage>
        <taxon>Eukaryota</taxon>
        <taxon>Metazoa</taxon>
        <taxon>Ecdysozoa</taxon>
        <taxon>Arthropoda</taxon>
        <taxon>Hexapoda</taxon>
        <taxon>Insecta</taxon>
        <taxon>Pterygota</taxon>
        <taxon>Neoptera</taxon>
        <taxon>Endopterygota</taxon>
        <taxon>Diptera</taxon>
        <taxon>Nematocera</taxon>
        <taxon>Chironomoidea</taxon>
        <taxon>Chironomidae</taxon>
        <taxon>Clunio</taxon>
    </lineage>
</organism>
<keyword evidence="2" id="KW-1185">Reference proteome</keyword>
<gene>
    <name evidence="1" type="ORF">CLUMA_CG012806</name>
</gene>
<dbReference type="EMBL" id="CVRI01000051">
    <property type="protein sequence ID" value="CRK99487.1"/>
    <property type="molecule type" value="Genomic_DNA"/>
</dbReference>
<dbReference type="Proteomes" id="UP000183832">
    <property type="component" value="Unassembled WGS sequence"/>
</dbReference>
<name>A0A1J1IGU6_9DIPT</name>
<evidence type="ECO:0000313" key="1">
    <source>
        <dbReference type="EMBL" id="CRK99487.1"/>
    </source>
</evidence>
<accession>A0A1J1IGU6</accession>
<dbReference type="AlphaFoldDB" id="A0A1J1IGU6"/>
<evidence type="ECO:0000313" key="2">
    <source>
        <dbReference type="Proteomes" id="UP000183832"/>
    </source>
</evidence>